<evidence type="ECO:0000313" key="4">
    <source>
        <dbReference type="EnsemblPlants" id="KRH25717"/>
    </source>
</evidence>
<organism evidence="3">
    <name type="scientific">Glycine max</name>
    <name type="common">Soybean</name>
    <name type="synonym">Glycine hispida</name>
    <dbReference type="NCBI Taxonomy" id="3847"/>
    <lineage>
        <taxon>Eukaryota</taxon>
        <taxon>Viridiplantae</taxon>
        <taxon>Streptophyta</taxon>
        <taxon>Embryophyta</taxon>
        <taxon>Tracheophyta</taxon>
        <taxon>Spermatophyta</taxon>
        <taxon>Magnoliopsida</taxon>
        <taxon>eudicotyledons</taxon>
        <taxon>Gunneridae</taxon>
        <taxon>Pentapetalae</taxon>
        <taxon>rosids</taxon>
        <taxon>fabids</taxon>
        <taxon>Fabales</taxon>
        <taxon>Fabaceae</taxon>
        <taxon>Papilionoideae</taxon>
        <taxon>50 kb inversion clade</taxon>
        <taxon>NPAAA clade</taxon>
        <taxon>indigoferoid/millettioid clade</taxon>
        <taxon>Phaseoleae</taxon>
        <taxon>Glycine</taxon>
        <taxon>Glycine subgen. Soja</taxon>
    </lineage>
</organism>
<evidence type="ECO:0000259" key="2">
    <source>
        <dbReference type="Pfam" id="PF13649"/>
    </source>
</evidence>
<dbReference type="Gramene" id="KRH25717">
    <property type="protein sequence ID" value="KRH25717"/>
    <property type="gene ID" value="GLYMA_12G122500"/>
</dbReference>
<dbReference type="InterPro" id="IPR041698">
    <property type="entry name" value="Methyltransf_25"/>
</dbReference>
<feature type="transmembrane region" description="Helical" evidence="1">
    <location>
        <begin position="337"/>
        <end position="357"/>
    </location>
</feature>
<keyword evidence="1" id="KW-1133">Transmembrane helix</keyword>
<reference evidence="3 4" key="1">
    <citation type="journal article" date="2010" name="Nature">
        <title>Genome sequence of the palaeopolyploid soybean.</title>
        <authorList>
            <person name="Schmutz J."/>
            <person name="Cannon S.B."/>
            <person name="Schlueter J."/>
            <person name="Ma J."/>
            <person name="Mitros T."/>
            <person name="Nelson W."/>
            <person name="Hyten D.L."/>
            <person name="Song Q."/>
            <person name="Thelen J.J."/>
            <person name="Cheng J."/>
            <person name="Xu D."/>
            <person name="Hellsten U."/>
            <person name="May G.D."/>
            <person name="Yu Y."/>
            <person name="Sakurai T."/>
            <person name="Umezawa T."/>
            <person name="Bhattacharyya M.K."/>
            <person name="Sandhu D."/>
            <person name="Valliyodan B."/>
            <person name="Lindquist E."/>
            <person name="Peto M."/>
            <person name="Grant D."/>
            <person name="Shu S."/>
            <person name="Goodstein D."/>
            <person name="Barry K."/>
            <person name="Futrell-Griggs M."/>
            <person name="Abernathy B."/>
            <person name="Du J."/>
            <person name="Tian Z."/>
            <person name="Zhu L."/>
            <person name="Gill N."/>
            <person name="Joshi T."/>
            <person name="Libault M."/>
            <person name="Sethuraman A."/>
            <person name="Zhang X.-C."/>
            <person name="Shinozaki K."/>
            <person name="Nguyen H.T."/>
            <person name="Wing R.A."/>
            <person name="Cregan P."/>
            <person name="Specht J."/>
            <person name="Grimwood J."/>
            <person name="Rokhsar D."/>
            <person name="Stacey G."/>
            <person name="Shoemaker R.C."/>
            <person name="Jackson S.A."/>
        </authorList>
    </citation>
    <scope>NUCLEOTIDE SEQUENCE</scope>
    <source>
        <strain evidence="4">cv. Williams 82</strain>
        <tissue evidence="3">Callus</tissue>
    </source>
</reference>
<gene>
    <name evidence="3" type="ORF">GLYMA_12G122500</name>
</gene>
<reference evidence="4" key="2">
    <citation type="submission" date="2018-02" db="UniProtKB">
        <authorList>
            <consortium name="EnsemblPlants"/>
        </authorList>
    </citation>
    <scope>IDENTIFICATION</scope>
    <source>
        <strain evidence="4">Williams 82</strain>
    </source>
</reference>
<reference evidence="3" key="3">
    <citation type="submission" date="2018-07" db="EMBL/GenBank/DDBJ databases">
        <title>WGS assembly of Glycine max.</title>
        <authorList>
            <person name="Schmutz J."/>
            <person name="Cannon S."/>
            <person name="Schlueter J."/>
            <person name="Ma J."/>
            <person name="Mitros T."/>
            <person name="Nelson W."/>
            <person name="Hyten D."/>
            <person name="Song Q."/>
            <person name="Thelen J."/>
            <person name="Cheng J."/>
            <person name="Xu D."/>
            <person name="Hellsten U."/>
            <person name="May G."/>
            <person name="Yu Y."/>
            <person name="Sakurai T."/>
            <person name="Umezawa T."/>
            <person name="Bhattacharyya M."/>
            <person name="Sandhu D."/>
            <person name="Valliyodan B."/>
            <person name="Lindquist E."/>
            <person name="Peto M."/>
            <person name="Grant D."/>
            <person name="Shu S."/>
            <person name="Goodstein D."/>
            <person name="Barry K."/>
            <person name="Futrell-Griggs M."/>
            <person name="Abernathy B."/>
            <person name="Du J."/>
            <person name="Tian Z."/>
            <person name="Zhu L."/>
            <person name="Gill N."/>
            <person name="Joshi T."/>
            <person name="Libault M."/>
            <person name="Sethuraman A."/>
            <person name="Zhang X."/>
            <person name="Shinozaki K."/>
            <person name="Nguyen H."/>
            <person name="Wing R."/>
            <person name="Cregan P."/>
            <person name="Specht J."/>
            <person name="Grimwood J."/>
            <person name="Rokhsar D."/>
            <person name="Stacey G."/>
            <person name="Shoemaker R."/>
            <person name="Jackson S."/>
        </authorList>
    </citation>
    <scope>NUCLEOTIDE SEQUENCE</scope>
    <source>
        <tissue evidence="3">Callus</tissue>
    </source>
</reference>
<dbReference type="AlphaFoldDB" id="A0A0R0HEM2"/>
<dbReference type="EMBL" id="CM000845">
    <property type="protein sequence ID" value="KRH25717.1"/>
    <property type="molecule type" value="Genomic_DNA"/>
</dbReference>
<dbReference type="GO" id="GO:0008168">
    <property type="term" value="F:methyltransferase activity"/>
    <property type="evidence" value="ECO:0000318"/>
    <property type="project" value="GO_Central"/>
</dbReference>
<dbReference type="PANTHER" id="PTHR42912:SF80">
    <property type="entry name" value="METHYLTRANSFERASE DOMAIN-CONTAINING PROTEIN"/>
    <property type="match status" value="1"/>
</dbReference>
<dbReference type="STRING" id="3847.A0A0R0HEM2"/>
<dbReference type="InParanoid" id="A0A0R0HEM2"/>
<evidence type="ECO:0000256" key="1">
    <source>
        <dbReference type="SAM" id="Phobius"/>
    </source>
</evidence>
<feature type="domain" description="Methyltransferase" evidence="2">
    <location>
        <begin position="106"/>
        <end position="182"/>
    </location>
</feature>
<protein>
    <recommendedName>
        <fullName evidence="2">Methyltransferase domain-containing protein</fullName>
    </recommendedName>
</protein>
<dbReference type="EnsemblPlants" id="KRH25717">
    <property type="protein sequence ID" value="KRH25717"/>
    <property type="gene ID" value="GLYMA_12G122500"/>
</dbReference>
<dbReference type="GO" id="GO:0008757">
    <property type="term" value="F:S-adenosylmethionine-dependent methyltransferase activity"/>
    <property type="evidence" value="ECO:0007669"/>
    <property type="project" value="InterPro"/>
</dbReference>
<keyword evidence="1" id="KW-0472">Membrane</keyword>
<evidence type="ECO:0000313" key="3">
    <source>
        <dbReference type="EMBL" id="KRH25717.1"/>
    </source>
</evidence>
<dbReference type="InterPro" id="IPR050508">
    <property type="entry name" value="Methyltransf_Superfamily"/>
</dbReference>
<dbReference type="Pfam" id="PF13649">
    <property type="entry name" value="Methyltransf_25"/>
    <property type="match status" value="1"/>
</dbReference>
<keyword evidence="1" id="KW-0812">Transmembrane</keyword>
<dbReference type="PaxDb" id="3847-GLYMA12G14355.1"/>
<dbReference type="CDD" id="cd02440">
    <property type="entry name" value="AdoMet_MTases"/>
    <property type="match status" value="1"/>
</dbReference>
<dbReference type="PANTHER" id="PTHR42912">
    <property type="entry name" value="METHYLTRANSFERASE"/>
    <property type="match status" value="1"/>
</dbReference>
<sequence>MTTELNQSQLFLLMFQGLESIILGDCLIHFANYLNPFHAYDDGNLTWLVCGNSQQEAEAATMSIARRAASDASSTQEAIKILRGNWLLAIEQHHIQYSESSVINDILDIGCSIGISTRYLADKFLTAKVTGLDLSPYFLAVAKHKEKRAQPRKFPIRWIHANGEDTGLPSKSFNLVSIAFVLYANMNFVSLVGVFGFIATFQERCHTTEIANNSFFMNVTRVIVNIVREAFCLLWPGGTLALIDSSMKSKVVQELSPVLFTLYKCTEPFIDEFYLTDMDETLREAGLVNITSISASMKQVYTKIWCNINSFEHQHDCPLTKMYFCPFLEAPINCYRVLLIGVLLTSCALFACAFLIVNVEGKGSIDNKTILVSRI</sequence>
<name>A0A0R0HEM2_SOYBN</name>
<evidence type="ECO:0000313" key="5">
    <source>
        <dbReference type="Proteomes" id="UP000008827"/>
    </source>
</evidence>
<dbReference type="InterPro" id="IPR029063">
    <property type="entry name" value="SAM-dependent_MTases_sf"/>
</dbReference>
<dbReference type="Proteomes" id="UP000008827">
    <property type="component" value="Chromosome 12"/>
</dbReference>
<accession>A0A0R0HEM2</accession>
<dbReference type="Gene3D" id="3.40.50.150">
    <property type="entry name" value="Vaccinia Virus protein VP39"/>
    <property type="match status" value="1"/>
</dbReference>
<keyword evidence="5" id="KW-1185">Reference proteome</keyword>
<dbReference type="SUPFAM" id="SSF53335">
    <property type="entry name" value="S-adenosyl-L-methionine-dependent methyltransferases"/>
    <property type="match status" value="1"/>
</dbReference>
<proteinExistence type="predicted"/>
<feature type="transmembrane region" description="Helical" evidence="1">
    <location>
        <begin position="180"/>
        <end position="202"/>
    </location>
</feature>